<reference evidence="8 9" key="1">
    <citation type="submission" date="2016-08" db="EMBL/GenBank/DDBJ databases">
        <title>A Parts List for Fungal Cellulosomes Revealed by Comparative Genomics.</title>
        <authorList>
            <consortium name="DOE Joint Genome Institute"/>
            <person name="Haitjema C.H."/>
            <person name="Gilmore S.P."/>
            <person name="Henske J.K."/>
            <person name="Solomon K.V."/>
            <person name="De Groot R."/>
            <person name="Kuo A."/>
            <person name="Mondo S.J."/>
            <person name="Salamov A.A."/>
            <person name="Labutti K."/>
            <person name="Zhao Z."/>
            <person name="Chiniquy J."/>
            <person name="Barry K."/>
            <person name="Brewer H.M."/>
            <person name="Purvine S.O."/>
            <person name="Wright A.T."/>
            <person name="Boxma B."/>
            <person name="Van Alen T."/>
            <person name="Hackstein J.H."/>
            <person name="Baker S.E."/>
            <person name="Grigoriev I.V."/>
            <person name="O'Malley M.A."/>
        </authorList>
    </citation>
    <scope>NUCLEOTIDE SEQUENCE [LARGE SCALE GENOMIC DNA]</scope>
    <source>
        <strain evidence="8 9">S4</strain>
    </source>
</reference>
<feature type="compositionally biased region" description="Polar residues" evidence="4">
    <location>
        <begin position="1"/>
        <end position="10"/>
    </location>
</feature>
<feature type="domain" description="POPLD" evidence="6">
    <location>
        <begin position="477"/>
        <end position="567"/>
    </location>
</feature>
<keyword evidence="2" id="KW-0819">tRNA processing</keyword>
<evidence type="ECO:0000313" key="9">
    <source>
        <dbReference type="Proteomes" id="UP000193944"/>
    </source>
</evidence>
<evidence type="ECO:0000256" key="4">
    <source>
        <dbReference type="SAM" id="MobiDB-lite"/>
    </source>
</evidence>
<evidence type="ECO:0000313" key="8">
    <source>
        <dbReference type="EMBL" id="ORX87034.1"/>
    </source>
</evidence>
<feature type="compositionally biased region" description="Basic residues" evidence="4">
    <location>
        <begin position="120"/>
        <end position="129"/>
    </location>
</feature>
<dbReference type="Pfam" id="PF22770">
    <property type="entry name" value="POP1_C"/>
    <property type="match status" value="1"/>
</dbReference>
<evidence type="ECO:0000256" key="1">
    <source>
        <dbReference type="ARBA" id="ARBA00004123"/>
    </source>
</evidence>
<dbReference type="EMBL" id="MCFG01000013">
    <property type="protein sequence ID" value="ORX87034.1"/>
    <property type="molecule type" value="Genomic_DNA"/>
</dbReference>
<organism evidence="8 9">
    <name type="scientific">Anaeromyces robustus</name>
    <dbReference type="NCBI Taxonomy" id="1754192"/>
    <lineage>
        <taxon>Eukaryota</taxon>
        <taxon>Fungi</taxon>
        <taxon>Fungi incertae sedis</taxon>
        <taxon>Chytridiomycota</taxon>
        <taxon>Chytridiomycota incertae sedis</taxon>
        <taxon>Neocallimastigomycetes</taxon>
        <taxon>Neocallimastigales</taxon>
        <taxon>Neocallimastigaceae</taxon>
        <taxon>Anaeromyces</taxon>
    </lineage>
</organism>
<comment type="caution">
    <text evidence="8">The sequence shown here is derived from an EMBL/GenBank/DDBJ whole genome shotgun (WGS) entry which is preliminary data.</text>
</comment>
<feature type="domain" description="Pop1 N-terminal" evidence="5">
    <location>
        <begin position="48"/>
        <end position="125"/>
    </location>
</feature>
<gene>
    <name evidence="8" type="ORF">BCR32DRAFT_289570</name>
</gene>
<accession>A0A1Y1XNY5</accession>
<feature type="region of interest" description="Disordered" evidence="4">
    <location>
        <begin position="105"/>
        <end position="130"/>
    </location>
</feature>
<feature type="domain" description="Pop1 N-terminal" evidence="5">
    <location>
        <begin position="135"/>
        <end position="201"/>
    </location>
</feature>
<keyword evidence="9" id="KW-1185">Reference proteome</keyword>
<protein>
    <submittedName>
        <fullName evidence="8">POP1-domain-containing protein</fullName>
    </submittedName>
</protein>
<reference evidence="8 9" key="2">
    <citation type="submission" date="2016-08" db="EMBL/GenBank/DDBJ databases">
        <title>Pervasive Adenine N6-methylation of Active Genes in Fungi.</title>
        <authorList>
            <consortium name="DOE Joint Genome Institute"/>
            <person name="Mondo S.J."/>
            <person name="Dannebaum R.O."/>
            <person name="Kuo R.C."/>
            <person name="Labutti K."/>
            <person name="Haridas S."/>
            <person name="Kuo A."/>
            <person name="Salamov A."/>
            <person name="Ahrendt S.R."/>
            <person name="Lipzen A."/>
            <person name="Sullivan W."/>
            <person name="Andreopoulos W.B."/>
            <person name="Clum A."/>
            <person name="Lindquist E."/>
            <person name="Daum C."/>
            <person name="Ramamoorthy G.K."/>
            <person name="Gryganskyi A."/>
            <person name="Culley D."/>
            <person name="Magnuson J.K."/>
            <person name="James T.Y."/>
            <person name="O'Malley M.A."/>
            <person name="Stajich J.E."/>
            <person name="Spatafora J.W."/>
            <person name="Visel A."/>
            <person name="Grigoriev I.V."/>
        </authorList>
    </citation>
    <scope>NUCLEOTIDE SEQUENCE [LARGE SCALE GENOMIC DNA]</scope>
    <source>
        <strain evidence="8 9">S4</strain>
    </source>
</reference>
<dbReference type="Pfam" id="PF06978">
    <property type="entry name" value="POP1_N"/>
    <property type="match status" value="2"/>
</dbReference>
<dbReference type="OrthoDB" id="442863at2759"/>
<dbReference type="STRING" id="1754192.A0A1Y1XNY5"/>
<proteinExistence type="predicted"/>
<feature type="domain" description="POP1 C-terminal" evidence="7">
    <location>
        <begin position="700"/>
        <end position="764"/>
    </location>
</feature>
<evidence type="ECO:0000256" key="2">
    <source>
        <dbReference type="ARBA" id="ARBA00022694"/>
    </source>
</evidence>
<dbReference type="InterPro" id="IPR039182">
    <property type="entry name" value="Pop1"/>
</dbReference>
<dbReference type="AlphaFoldDB" id="A0A1Y1XNY5"/>
<sequence>MKRNFNGISDNSNKKNKKKAKRNAQLIATDLNNSLISEAPRNVDIIQFAEARSFELNAIESALKNATENTGNQRVFQSLPRHLRRRAASHNIKRIPLQFRKKAFWERKNDPNPKMPPQKPKNRKDKRKPGTIVEEYNRRSDKVKWLETHVWHSKRMKMEEKWGYKLAEYPREKGRKIIYKDEKYTCLLHDASYYQCVEVNGSVNNIKTLFNFIIDLSIPSVTSNRYIKGNKIGNTKIYEFKKYPFNTIAPITFLWKAISMNESNKERTLWLWIHPSACQNVLNEIEIAKKKLDIQDVQINLIKDEIIMFQLTGPRSHAILQKTLKLCDNGTEIISINEKAHETWRNLKHLRTSASLPAGVVLGLTVNDPRLSNFTKMEKRINEISEKDQQLISDICNKWPDNVAQSSIWNKELRDYLKNNKCKEDSLNKRRSKSLVPGTPLEPLEDDSKIPILLVQRGATNYMTNIDDKQSQELLYGWNLYIPKGWAMAFFKPLVFAGARVIGLNNIYELYFESTIPCYPYDYIETKTYIEYINKKSKEEEEEYNRKPLSKRPNYQKLGIMSPFRPPFEIYLSMIKQKYKENESSPLWVVNTPKLVNFITKEIRSISSTNTINDLNEKLYTEILKQYKEHDINITKNEIQNNNIINGFIRVSIDILGKGVINNNSIIYISTKDEYDRWLHSKKKDKEENTSIYNVGEFPSSSSIIGFITTGHYSLNYAHAKAIGCCSIIGIKDMLQNNKQNNYKHSTFILVRDPKGQVVRPALLYFLS</sequence>
<dbReference type="PANTHER" id="PTHR22731">
    <property type="entry name" value="RIBONUCLEASES P/MRP PROTEIN SUBUNIT POP1"/>
    <property type="match status" value="1"/>
</dbReference>
<dbReference type="Pfam" id="PF08170">
    <property type="entry name" value="POPLD"/>
    <property type="match status" value="1"/>
</dbReference>
<dbReference type="GO" id="GO:0001682">
    <property type="term" value="P:tRNA 5'-leader removal"/>
    <property type="evidence" value="ECO:0007669"/>
    <property type="project" value="InterPro"/>
</dbReference>
<dbReference type="Proteomes" id="UP000193944">
    <property type="component" value="Unassembled WGS sequence"/>
</dbReference>
<evidence type="ECO:0000259" key="5">
    <source>
        <dbReference type="Pfam" id="PF06978"/>
    </source>
</evidence>
<dbReference type="GO" id="GO:0000172">
    <property type="term" value="C:ribonuclease MRP complex"/>
    <property type="evidence" value="ECO:0007669"/>
    <property type="project" value="InterPro"/>
</dbReference>
<name>A0A1Y1XNY5_9FUNG</name>
<dbReference type="GO" id="GO:0005655">
    <property type="term" value="C:nucleolar ribonuclease P complex"/>
    <property type="evidence" value="ECO:0007669"/>
    <property type="project" value="InterPro"/>
</dbReference>
<comment type="subcellular location">
    <subcellularLocation>
        <location evidence="1">Nucleus</location>
    </subcellularLocation>
</comment>
<feature type="region of interest" description="Disordered" evidence="4">
    <location>
        <begin position="1"/>
        <end position="22"/>
    </location>
</feature>
<dbReference type="InterPro" id="IPR012590">
    <property type="entry name" value="POPLD_dom"/>
</dbReference>
<dbReference type="InterPro" id="IPR055079">
    <property type="entry name" value="POP1_C"/>
</dbReference>
<evidence type="ECO:0000259" key="7">
    <source>
        <dbReference type="Pfam" id="PF22770"/>
    </source>
</evidence>
<evidence type="ECO:0000256" key="3">
    <source>
        <dbReference type="ARBA" id="ARBA00023242"/>
    </source>
</evidence>
<keyword evidence="3" id="KW-0539">Nucleus</keyword>
<dbReference type="InterPro" id="IPR009723">
    <property type="entry name" value="Pop1_N"/>
</dbReference>
<evidence type="ECO:0000259" key="6">
    <source>
        <dbReference type="Pfam" id="PF08170"/>
    </source>
</evidence>
<dbReference type="PANTHER" id="PTHR22731:SF3">
    <property type="entry name" value="RIBONUCLEASES P_MRP PROTEIN SUBUNIT POP1"/>
    <property type="match status" value="1"/>
</dbReference>